<dbReference type="Proteomes" id="UP000824998">
    <property type="component" value="Unassembled WGS sequence"/>
</dbReference>
<accession>A0A9P7Y836</accession>
<dbReference type="EMBL" id="MU251959">
    <property type="protein sequence ID" value="KAG9228377.1"/>
    <property type="molecule type" value="Genomic_DNA"/>
</dbReference>
<dbReference type="OrthoDB" id="10003767at2759"/>
<dbReference type="InterPro" id="IPR002575">
    <property type="entry name" value="Aminoglycoside_PTrfase"/>
</dbReference>
<gene>
    <name evidence="2" type="ORF">BJ875DRAFT_389546</name>
</gene>
<reference evidence="2" key="1">
    <citation type="journal article" date="2021" name="IMA Fungus">
        <title>Genomic characterization of three marine fungi, including Emericellopsis atlantica sp. nov. with signatures of a generalist lifestyle and marine biomass degradation.</title>
        <authorList>
            <person name="Hagestad O.C."/>
            <person name="Hou L."/>
            <person name="Andersen J.H."/>
            <person name="Hansen E.H."/>
            <person name="Altermark B."/>
            <person name="Li C."/>
            <person name="Kuhnert E."/>
            <person name="Cox R.J."/>
            <person name="Crous P.W."/>
            <person name="Spatafora J.W."/>
            <person name="Lail K."/>
            <person name="Amirebrahimi M."/>
            <person name="Lipzen A."/>
            <person name="Pangilinan J."/>
            <person name="Andreopoulos W."/>
            <person name="Hayes R.D."/>
            <person name="Ng V."/>
            <person name="Grigoriev I.V."/>
            <person name="Jackson S.A."/>
            <person name="Sutton T.D.S."/>
            <person name="Dobson A.D.W."/>
            <person name="Rama T."/>
        </authorList>
    </citation>
    <scope>NUCLEOTIDE SEQUENCE</scope>
    <source>
        <strain evidence="2">TRa018bII</strain>
    </source>
</reference>
<evidence type="ECO:0000313" key="2">
    <source>
        <dbReference type="EMBL" id="KAG9228377.1"/>
    </source>
</evidence>
<organism evidence="2 3">
    <name type="scientific">Amylocarpus encephaloides</name>
    <dbReference type="NCBI Taxonomy" id="45428"/>
    <lineage>
        <taxon>Eukaryota</taxon>
        <taxon>Fungi</taxon>
        <taxon>Dikarya</taxon>
        <taxon>Ascomycota</taxon>
        <taxon>Pezizomycotina</taxon>
        <taxon>Leotiomycetes</taxon>
        <taxon>Helotiales</taxon>
        <taxon>Helotiales incertae sedis</taxon>
        <taxon>Amylocarpus</taxon>
    </lineage>
</organism>
<evidence type="ECO:0000313" key="3">
    <source>
        <dbReference type="Proteomes" id="UP000824998"/>
    </source>
</evidence>
<dbReference type="PANTHER" id="PTHR21310">
    <property type="entry name" value="AMINOGLYCOSIDE PHOSPHOTRANSFERASE-RELATED-RELATED"/>
    <property type="match status" value="1"/>
</dbReference>
<proteinExistence type="predicted"/>
<dbReference type="AlphaFoldDB" id="A0A9P7Y836"/>
<evidence type="ECO:0000259" key="1">
    <source>
        <dbReference type="Pfam" id="PF01636"/>
    </source>
</evidence>
<protein>
    <recommendedName>
        <fullName evidence="1">Aminoglycoside phosphotransferase domain-containing protein</fullName>
    </recommendedName>
</protein>
<keyword evidence="3" id="KW-1185">Reference proteome</keyword>
<dbReference type="InterPro" id="IPR011009">
    <property type="entry name" value="Kinase-like_dom_sf"/>
</dbReference>
<dbReference type="SUPFAM" id="SSF56112">
    <property type="entry name" value="Protein kinase-like (PK-like)"/>
    <property type="match status" value="1"/>
</dbReference>
<name>A0A9P7Y836_9HELO</name>
<dbReference type="InterPro" id="IPR051678">
    <property type="entry name" value="AGP_Transferase"/>
</dbReference>
<dbReference type="Gene3D" id="3.90.1200.10">
    <property type="match status" value="1"/>
</dbReference>
<sequence>MESEILTMKYYAECTDILVLTIFGYRTSIEGNTIKLPYMLMQCIRGNMLFDLRGPAMHNNEEKSRIQKSIALIQCQVTTAKIDKLGSLVLGPNGTVDIGPLPASFGFEGPFSSAADYFLSWAAHVEFGNMDFLRDRPEDNDRLRSLKRTVISFPSRLKSVIEKRAYPIVHRDFQLHNILFDDTYNVVGVIDWEHAHSAPLEVFAALTNIYSLFDSKTLHAVTVKGFGKHFGRYWSAYDIF</sequence>
<dbReference type="Pfam" id="PF01636">
    <property type="entry name" value="APH"/>
    <property type="match status" value="1"/>
</dbReference>
<feature type="domain" description="Aminoglycoside phosphotransferase" evidence="1">
    <location>
        <begin position="129"/>
        <end position="199"/>
    </location>
</feature>
<dbReference type="PANTHER" id="PTHR21310:SF15">
    <property type="entry name" value="AMINOGLYCOSIDE PHOSPHOTRANSFERASE DOMAIN-CONTAINING PROTEIN"/>
    <property type="match status" value="1"/>
</dbReference>
<comment type="caution">
    <text evidence="2">The sequence shown here is derived from an EMBL/GenBank/DDBJ whole genome shotgun (WGS) entry which is preliminary data.</text>
</comment>